<evidence type="ECO:0000256" key="13">
    <source>
        <dbReference type="HAMAP-Rule" id="MF_01398"/>
    </source>
</evidence>
<keyword evidence="7 13" id="KW-0406">Ion transport</keyword>
<dbReference type="InterPro" id="IPR050059">
    <property type="entry name" value="ATP_synthase_B_chain"/>
</dbReference>
<protein>
    <recommendedName>
        <fullName evidence="13">ATP synthase subunit b</fullName>
    </recommendedName>
    <alternativeName>
        <fullName evidence="13">ATP synthase F(0) sector subunit b</fullName>
    </alternativeName>
    <alternativeName>
        <fullName evidence="13">ATPase subunit I</fullName>
    </alternativeName>
    <alternativeName>
        <fullName evidence="13">F-type ATPase subunit b</fullName>
        <shortName evidence="13">F-ATPase subunit b</shortName>
    </alternativeName>
</protein>
<dbReference type="GO" id="GO:0046933">
    <property type="term" value="F:proton-transporting ATP synthase activity, rotational mechanism"/>
    <property type="evidence" value="ECO:0007669"/>
    <property type="project" value="UniProtKB-UniRule"/>
</dbReference>
<evidence type="ECO:0000256" key="6">
    <source>
        <dbReference type="ARBA" id="ARBA00022989"/>
    </source>
</evidence>
<evidence type="ECO:0000256" key="8">
    <source>
        <dbReference type="ARBA" id="ARBA00023136"/>
    </source>
</evidence>
<evidence type="ECO:0000256" key="11">
    <source>
        <dbReference type="ARBA" id="ARBA00025614"/>
    </source>
</evidence>
<evidence type="ECO:0000256" key="4">
    <source>
        <dbReference type="ARBA" id="ARBA00022692"/>
    </source>
</evidence>
<dbReference type="PANTHER" id="PTHR33445">
    <property type="entry name" value="ATP SYNTHASE SUBUNIT B', CHLOROPLASTIC"/>
    <property type="match status" value="1"/>
</dbReference>
<comment type="caution">
    <text evidence="15">The sequence shown here is derived from an EMBL/GenBank/DDBJ whole genome shotgun (WGS) entry which is preliminary data.</text>
</comment>
<dbReference type="Pfam" id="PF00430">
    <property type="entry name" value="ATP-synt_B"/>
    <property type="match status" value="1"/>
</dbReference>
<dbReference type="PANTHER" id="PTHR33445:SF2">
    <property type="entry name" value="ATP SYNTHASE SUBUNIT B', CHLOROPLASTIC"/>
    <property type="match status" value="1"/>
</dbReference>
<feature type="transmembrane region" description="Helical" evidence="13">
    <location>
        <begin position="6"/>
        <end position="27"/>
    </location>
</feature>
<keyword evidence="8 13" id="KW-0472">Membrane</keyword>
<dbReference type="AlphaFoldDB" id="A0A0C2D554"/>
<evidence type="ECO:0000256" key="3">
    <source>
        <dbReference type="ARBA" id="ARBA00022547"/>
    </source>
</evidence>
<comment type="similarity">
    <text evidence="1 13">Belongs to the ATPase B chain family.</text>
</comment>
<comment type="function">
    <text evidence="10 13">F(1)F(0) ATP synthase produces ATP from ADP in the presence of a proton or sodium gradient. F-type ATPases consist of two structural domains, F(1) containing the extramembraneous catalytic core and F(0) containing the membrane proton channel, linked together by a central stalk and a peripheral stalk. During catalysis, ATP synthesis in the catalytic domain of F(1) is coupled via a rotary mechanism of the central stalk subunits to proton translocation.</text>
</comment>
<comment type="function">
    <text evidence="11">Component of the F(0) channel, it forms part of the peripheral stalk, linking F(1) to F(0). The b'-subunit is a diverged and duplicated form of b found in plants and photosynthetic bacteria.</text>
</comment>
<dbReference type="GO" id="GO:0045259">
    <property type="term" value="C:proton-transporting ATP synthase complex"/>
    <property type="evidence" value="ECO:0007669"/>
    <property type="project" value="UniProtKB-KW"/>
</dbReference>
<dbReference type="GO" id="GO:0005886">
    <property type="term" value="C:plasma membrane"/>
    <property type="evidence" value="ECO:0007669"/>
    <property type="project" value="UniProtKB-SubCell"/>
</dbReference>
<name>A0A0C2D554_9BACT</name>
<evidence type="ECO:0000313" key="16">
    <source>
        <dbReference type="Proteomes" id="UP000031599"/>
    </source>
</evidence>
<proteinExistence type="inferred from homology"/>
<dbReference type="CDD" id="cd06503">
    <property type="entry name" value="ATP-synt_Fo_b"/>
    <property type="match status" value="1"/>
</dbReference>
<keyword evidence="13" id="KW-1003">Cell membrane</keyword>
<comment type="subcellular location">
    <subcellularLocation>
        <location evidence="13">Cell membrane</location>
        <topology evidence="13">Single-pass membrane protein</topology>
    </subcellularLocation>
    <subcellularLocation>
        <location evidence="12">Endomembrane system</location>
        <topology evidence="12">Single-pass membrane protein</topology>
    </subcellularLocation>
</comment>
<comment type="subunit">
    <text evidence="13">F-type ATPases have 2 components, F(1) - the catalytic core - and F(0) - the membrane proton channel. F(1) has five subunits: alpha(3), beta(3), gamma(1), delta(1), epsilon(1). F(0) has three main subunits: a(1), b(2) and c(10-14). The alpha and beta chains form an alternating ring which encloses part of the gamma chain. F(1) is attached to F(0) by a central stalk formed by the gamma and epsilon chains, while a peripheral stalk is formed by the delta and b chains.</text>
</comment>
<evidence type="ECO:0000256" key="14">
    <source>
        <dbReference type="SAM" id="MobiDB-lite"/>
    </source>
</evidence>
<keyword evidence="6 13" id="KW-1133">Transmembrane helix</keyword>
<evidence type="ECO:0000256" key="1">
    <source>
        <dbReference type="ARBA" id="ARBA00005513"/>
    </source>
</evidence>
<keyword evidence="5 13" id="KW-0375">Hydrogen ion transport</keyword>
<keyword evidence="2 13" id="KW-0813">Transport</keyword>
<dbReference type="HAMAP" id="MF_01398">
    <property type="entry name" value="ATP_synth_b_bprime"/>
    <property type="match status" value="1"/>
</dbReference>
<evidence type="ECO:0000256" key="12">
    <source>
        <dbReference type="ARBA" id="ARBA00037847"/>
    </source>
</evidence>
<dbReference type="RefSeq" id="WP_052548835.1">
    <property type="nucleotide sequence ID" value="NZ_JMCC02000031.1"/>
</dbReference>
<evidence type="ECO:0000256" key="5">
    <source>
        <dbReference type="ARBA" id="ARBA00022781"/>
    </source>
</evidence>
<dbReference type="InterPro" id="IPR002146">
    <property type="entry name" value="ATP_synth_b/b'su_bac/chlpt"/>
</dbReference>
<organism evidence="15 16">
    <name type="scientific">Enhygromyxa salina</name>
    <dbReference type="NCBI Taxonomy" id="215803"/>
    <lineage>
        <taxon>Bacteria</taxon>
        <taxon>Pseudomonadati</taxon>
        <taxon>Myxococcota</taxon>
        <taxon>Polyangia</taxon>
        <taxon>Nannocystales</taxon>
        <taxon>Nannocystaceae</taxon>
        <taxon>Enhygromyxa</taxon>
    </lineage>
</organism>
<reference evidence="15 16" key="1">
    <citation type="submission" date="2014-12" db="EMBL/GenBank/DDBJ databases">
        <title>Genome assembly of Enhygromyxa salina DSM 15201.</title>
        <authorList>
            <person name="Sharma G."/>
            <person name="Subramanian S."/>
        </authorList>
    </citation>
    <scope>NUCLEOTIDE SEQUENCE [LARGE SCALE GENOMIC DNA]</scope>
    <source>
        <strain evidence="15 16">DSM 15201</strain>
    </source>
</reference>
<dbReference type="GO" id="GO:0012505">
    <property type="term" value="C:endomembrane system"/>
    <property type="evidence" value="ECO:0007669"/>
    <property type="project" value="UniProtKB-SubCell"/>
</dbReference>
<gene>
    <name evidence="13" type="primary">atpF</name>
    <name evidence="15" type="ORF">DB30_03987</name>
</gene>
<dbReference type="EMBL" id="JMCC02000031">
    <property type="protein sequence ID" value="KIG16825.1"/>
    <property type="molecule type" value="Genomic_DNA"/>
</dbReference>
<evidence type="ECO:0000256" key="7">
    <source>
        <dbReference type="ARBA" id="ARBA00023065"/>
    </source>
</evidence>
<accession>A0A0C2D554</accession>
<keyword evidence="4 13" id="KW-0812">Transmembrane</keyword>
<dbReference type="Proteomes" id="UP000031599">
    <property type="component" value="Unassembled WGS sequence"/>
</dbReference>
<keyword evidence="9 13" id="KW-0066">ATP synthesis</keyword>
<evidence type="ECO:0000313" key="15">
    <source>
        <dbReference type="EMBL" id="KIG16825.1"/>
    </source>
</evidence>
<evidence type="ECO:0000256" key="9">
    <source>
        <dbReference type="ARBA" id="ARBA00023310"/>
    </source>
</evidence>
<feature type="region of interest" description="Disordered" evidence="14">
    <location>
        <begin position="234"/>
        <end position="254"/>
    </location>
</feature>
<keyword evidence="3 13" id="KW-0138">CF(0)</keyword>
<sequence>MDLDWTTVIFELINFGVLALLLTRFLFKPVRKLLLERKREVASAQAEAEAARAHSEAAQLQFERRQHELQAEAAALRLQATAEGQRAADALIKDGREELRRRRASLELELERARVDALQRLRPELIELTFEAGRRLLLDLHAGELAQAFVSRGARSLQDALATDASGLAHKRVHAFVSPDADLDAVARTLRETLGDAQVELDVDASLVGGVRLIADGVEVEASAGASLRQWLRERLQPGTPGPPPAEAGLGAAP</sequence>
<dbReference type="GO" id="GO:0046961">
    <property type="term" value="F:proton-transporting ATPase activity, rotational mechanism"/>
    <property type="evidence" value="ECO:0007669"/>
    <property type="project" value="TreeGrafter"/>
</dbReference>
<evidence type="ECO:0000256" key="10">
    <source>
        <dbReference type="ARBA" id="ARBA00025198"/>
    </source>
</evidence>
<evidence type="ECO:0000256" key="2">
    <source>
        <dbReference type="ARBA" id="ARBA00022448"/>
    </source>
</evidence>